<sequence>MAGLAGVAIARNFLQEVMVAHVAHVHEAGNELRRLEVCAHLPARLLVVLPSSMERAREETVHRHGVLEGRRSMP</sequence>
<reference evidence="1" key="1">
    <citation type="submission" date="2018-08" db="EMBL/GenBank/DDBJ databases">
        <authorList>
            <person name="Rossello M."/>
        </authorList>
    </citation>
    <scope>NUCLEOTIDE SEQUENCE [LARGE SCALE GENOMIC DNA]</scope>
    <source>
        <strain evidence="1">cv. Chinese Spring</strain>
    </source>
</reference>
<keyword evidence="2" id="KW-1185">Reference proteome</keyword>
<dbReference type="Gramene" id="TraesLAC7A03G03795510.1">
    <property type="protein sequence ID" value="TraesLAC7A03G03795510.1.CDS1"/>
    <property type="gene ID" value="TraesLAC7A03G03795510"/>
</dbReference>
<organism evidence="1">
    <name type="scientific">Triticum aestivum</name>
    <name type="common">Wheat</name>
    <dbReference type="NCBI Taxonomy" id="4565"/>
    <lineage>
        <taxon>Eukaryota</taxon>
        <taxon>Viridiplantae</taxon>
        <taxon>Streptophyta</taxon>
        <taxon>Embryophyta</taxon>
        <taxon>Tracheophyta</taxon>
        <taxon>Spermatophyta</taxon>
        <taxon>Magnoliopsida</taxon>
        <taxon>Liliopsida</taxon>
        <taxon>Poales</taxon>
        <taxon>Poaceae</taxon>
        <taxon>BOP clade</taxon>
        <taxon>Pooideae</taxon>
        <taxon>Triticodae</taxon>
        <taxon>Triticeae</taxon>
        <taxon>Triticinae</taxon>
        <taxon>Triticum</taxon>
    </lineage>
</organism>
<dbReference type="OMA" id="HVHEAGN"/>
<dbReference type="AlphaFoldDB" id="A0A3B6R9N4"/>
<dbReference type="Proteomes" id="UP000019116">
    <property type="component" value="Chromosome 7A"/>
</dbReference>
<dbReference type="Gramene" id="TraesARI7A03G03813620.1">
    <property type="protein sequence ID" value="TraesARI7A03G03813620.1.CDS1"/>
    <property type="gene ID" value="TraesARI7A03G03813620"/>
</dbReference>
<evidence type="ECO:0000313" key="1">
    <source>
        <dbReference type="EnsemblPlants" id="TraesCS7A02G124900.1.cds1"/>
    </source>
</evidence>
<dbReference type="Gramene" id="TraesSTA7A03G03837700.1">
    <property type="protein sequence ID" value="TraesSTA7A03G03837700.1.CDS1"/>
    <property type="gene ID" value="TraesSTA7A03G03837700"/>
</dbReference>
<name>A0A3B6R9N4_WHEAT</name>
<dbReference type="Gramene" id="TraesMAC7A03G03843180.1">
    <property type="protein sequence ID" value="TraesMAC7A03G03843180.1.CDS1"/>
    <property type="gene ID" value="TraesMAC7A03G03843180"/>
</dbReference>
<accession>A0A3B6R9N4</accession>
<reference evidence="1" key="2">
    <citation type="submission" date="2018-10" db="UniProtKB">
        <authorList>
            <consortium name="EnsemblPlants"/>
        </authorList>
    </citation>
    <scope>IDENTIFICATION</scope>
</reference>
<dbReference type="Gramene" id="TraesCS7A02G124900.1">
    <property type="protein sequence ID" value="TraesCS7A02G124900.1.cds1"/>
    <property type="gene ID" value="TraesCS7A02G124900"/>
</dbReference>
<dbReference type="EnsemblPlants" id="TraesCS7A02G124900.1">
    <property type="protein sequence ID" value="TraesCS7A02G124900.1.cds1"/>
    <property type="gene ID" value="TraesCS7A02G124900"/>
</dbReference>
<dbReference type="Gramene" id="TraesCS7A03G0295800.1">
    <property type="protein sequence ID" value="TraesCS7A03G0295800.1.CDS1"/>
    <property type="gene ID" value="TraesCS7A03G0295800"/>
</dbReference>
<evidence type="ECO:0000313" key="2">
    <source>
        <dbReference type="Proteomes" id="UP000019116"/>
    </source>
</evidence>
<proteinExistence type="predicted"/>
<protein>
    <submittedName>
        <fullName evidence="1">Uncharacterized protein</fullName>
    </submittedName>
</protein>
<dbReference type="Gramene" id="TraesCAD_scaffold_012944_01G000200.1">
    <property type="protein sequence ID" value="TraesCAD_scaffold_012944_01G000200.1"/>
    <property type="gene ID" value="TraesCAD_scaffold_012944_01G000200"/>
</dbReference>
<dbReference type="Gramene" id="TraesJAG7A03G03824960.1">
    <property type="protein sequence ID" value="TraesJAG7A03G03824960.1.CDS1"/>
    <property type="gene ID" value="TraesJAG7A03G03824960"/>
</dbReference>